<gene>
    <name evidence="1" type="ORF">S01H1_57569</name>
</gene>
<sequence>MKKNILVIGTIGIFLMSSFAVFPGVGMEAAEIEISLDGSITLDPEEPTGRFWWYVTSVKVIFHAHDPPHDSSGLYCIKYRVITEGGDVNPEWETHYIDEYCTDYDFDDVILSEDGIHIVEFQAADGFLKGKPINWGDVHSSPKVRIDMTPPTVTVTKEKINIFKYIFSASVDDATSGD</sequence>
<evidence type="ECO:0000313" key="1">
    <source>
        <dbReference type="EMBL" id="GAG14285.1"/>
    </source>
</evidence>
<proteinExistence type="predicted"/>
<organism evidence="1">
    <name type="scientific">marine sediment metagenome</name>
    <dbReference type="NCBI Taxonomy" id="412755"/>
    <lineage>
        <taxon>unclassified sequences</taxon>
        <taxon>metagenomes</taxon>
        <taxon>ecological metagenomes</taxon>
    </lineage>
</organism>
<reference evidence="1" key="1">
    <citation type="journal article" date="2014" name="Front. Microbiol.">
        <title>High frequency of phylogenetically diverse reductive dehalogenase-homologous genes in deep subseafloor sedimentary metagenomes.</title>
        <authorList>
            <person name="Kawai M."/>
            <person name="Futagami T."/>
            <person name="Toyoda A."/>
            <person name="Takaki Y."/>
            <person name="Nishi S."/>
            <person name="Hori S."/>
            <person name="Arai W."/>
            <person name="Tsubouchi T."/>
            <person name="Morono Y."/>
            <person name="Uchiyama I."/>
            <person name="Ito T."/>
            <person name="Fujiyama A."/>
            <person name="Inagaki F."/>
            <person name="Takami H."/>
        </authorList>
    </citation>
    <scope>NUCLEOTIDE SEQUENCE</scope>
    <source>
        <strain evidence="1">Expedition CK06-06</strain>
    </source>
</reference>
<protein>
    <submittedName>
        <fullName evidence="1">Uncharacterized protein</fullName>
    </submittedName>
</protein>
<comment type="caution">
    <text evidence="1">The sequence shown here is derived from an EMBL/GenBank/DDBJ whole genome shotgun (WGS) entry which is preliminary data.</text>
</comment>
<dbReference type="AlphaFoldDB" id="X0V802"/>
<accession>X0V802</accession>
<feature type="non-terminal residue" evidence="1">
    <location>
        <position position="178"/>
    </location>
</feature>
<dbReference type="EMBL" id="BARS01037549">
    <property type="protein sequence ID" value="GAG14285.1"/>
    <property type="molecule type" value="Genomic_DNA"/>
</dbReference>
<name>X0V802_9ZZZZ</name>